<organism evidence="1 2">
    <name type="scientific">Monilinia fructicola</name>
    <name type="common">Brown rot fungus</name>
    <name type="synonym">Ciboria fructicola</name>
    <dbReference type="NCBI Taxonomy" id="38448"/>
    <lineage>
        <taxon>Eukaryota</taxon>
        <taxon>Fungi</taxon>
        <taxon>Dikarya</taxon>
        <taxon>Ascomycota</taxon>
        <taxon>Pezizomycotina</taxon>
        <taxon>Leotiomycetes</taxon>
        <taxon>Helotiales</taxon>
        <taxon>Sclerotiniaceae</taxon>
        <taxon>Monilinia</taxon>
    </lineage>
</organism>
<dbReference type="Proteomes" id="UP000322873">
    <property type="component" value="Unassembled WGS sequence"/>
</dbReference>
<keyword evidence="2" id="KW-1185">Reference proteome</keyword>
<evidence type="ECO:0000313" key="2">
    <source>
        <dbReference type="Proteomes" id="UP000322873"/>
    </source>
</evidence>
<evidence type="ECO:0000313" key="1">
    <source>
        <dbReference type="EMBL" id="KAA8572849.1"/>
    </source>
</evidence>
<reference evidence="1 2" key="1">
    <citation type="submission" date="2019-06" db="EMBL/GenBank/DDBJ databases">
        <title>Genome Sequence of the Brown Rot Fungal Pathogen Monilinia fructicola.</title>
        <authorList>
            <person name="De Miccolis Angelini R.M."/>
            <person name="Landi L."/>
            <person name="Abate D."/>
            <person name="Pollastro S."/>
            <person name="Romanazzi G."/>
            <person name="Faretra F."/>
        </authorList>
    </citation>
    <scope>NUCLEOTIDE SEQUENCE [LARGE SCALE GENOMIC DNA]</scope>
    <source>
        <strain evidence="1 2">Mfrc123</strain>
    </source>
</reference>
<dbReference type="EMBL" id="VICG01000004">
    <property type="protein sequence ID" value="KAA8572849.1"/>
    <property type="molecule type" value="Genomic_DNA"/>
</dbReference>
<proteinExistence type="predicted"/>
<protein>
    <submittedName>
        <fullName evidence="1">Uncharacterized protein</fullName>
    </submittedName>
</protein>
<accession>A0A5M9JXH4</accession>
<name>A0A5M9JXH4_MONFR</name>
<sequence>MADSYSALHKIYPCGLTPFDLLLLQLKTAHMCDIGSREMLNEVRCCTSIHPIPLIPNKQNPTLIVECEFTYSPLASKFQVLNSNRILYHTPIQFYLSHSRNPRTPFLHVPQLPMPQ</sequence>
<dbReference type="AlphaFoldDB" id="A0A5M9JXH4"/>
<gene>
    <name evidence="1" type="ORF">EYC84_003419</name>
</gene>
<comment type="caution">
    <text evidence="1">The sequence shown here is derived from an EMBL/GenBank/DDBJ whole genome shotgun (WGS) entry which is preliminary data.</text>
</comment>